<dbReference type="RefSeq" id="WP_110045237.1">
    <property type="nucleotide sequence ID" value="NZ_CP054612.1"/>
</dbReference>
<dbReference type="EMBL" id="QGTQ01000014">
    <property type="protein sequence ID" value="PWV99494.1"/>
    <property type="molecule type" value="Genomic_DNA"/>
</dbReference>
<dbReference type="NCBIfam" id="TIGR02887">
    <property type="entry name" value="spore_ger_x_C"/>
    <property type="match status" value="1"/>
</dbReference>
<keyword evidence="5" id="KW-0472">Membrane</keyword>
<keyword evidence="7" id="KW-0449">Lipoprotein</keyword>
<comment type="caution">
    <text evidence="10">The sequence shown here is derived from an EMBL/GenBank/DDBJ whole genome shotgun (WGS) entry which is preliminary data.</text>
</comment>
<evidence type="ECO:0000259" key="9">
    <source>
        <dbReference type="Pfam" id="PF25198"/>
    </source>
</evidence>
<dbReference type="InterPro" id="IPR008844">
    <property type="entry name" value="Spore_GerAC-like"/>
</dbReference>
<reference evidence="10 11" key="1">
    <citation type="submission" date="2018-05" db="EMBL/GenBank/DDBJ databases">
        <title>Genomic Encyclopedia of Type Strains, Phase III (KMG-III): the genomes of soil and plant-associated and newly described type strains.</title>
        <authorList>
            <person name="Whitman W."/>
        </authorList>
    </citation>
    <scope>NUCLEOTIDE SEQUENCE [LARGE SCALE GENOMIC DNA]</scope>
    <source>
        <strain evidence="10 11">CECT 5696</strain>
    </source>
</reference>
<dbReference type="GO" id="GO:0009847">
    <property type="term" value="P:spore germination"/>
    <property type="evidence" value="ECO:0007669"/>
    <property type="project" value="InterPro"/>
</dbReference>
<dbReference type="InterPro" id="IPR046953">
    <property type="entry name" value="Spore_GerAC-like_C"/>
</dbReference>
<comment type="similarity">
    <text evidence="2">Belongs to the GerABKC lipoprotein family.</text>
</comment>
<feature type="domain" description="Spore germination protein N-terminal" evidence="9">
    <location>
        <begin position="22"/>
        <end position="200"/>
    </location>
</feature>
<evidence type="ECO:0000256" key="2">
    <source>
        <dbReference type="ARBA" id="ARBA00007886"/>
    </source>
</evidence>
<gene>
    <name evidence="10" type="ORF">DFQ01_11471</name>
</gene>
<evidence type="ECO:0000256" key="3">
    <source>
        <dbReference type="ARBA" id="ARBA00022544"/>
    </source>
</evidence>
<dbReference type="Pfam" id="PF25198">
    <property type="entry name" value="Spore_GerAC_N"/>
    <property type="match status" value="1"/>
</dbReference>
<name>A0A2V2YZU7_9BACL</name>
<evidence type="ECO:0000313" key="10">
    <source>
        <dbReference type="EMBL" id="PWV99494.1"/>
    </source>
</evidence>
<evidence type="ECO:0000313" key="11">
    <source>
        <dbReference type="Proteomes" id="UP000246635"/>
    </source>
</evidence>
<evidence type="ECO:0000256" key="4">
    <source>
        <dbReference type="ARBA" id="ARBA00022729"/>
    </source>
</evidence>
<dbReference type="Pfam" id="PF05504">
    <property type="entry name" value="Spore_GerAC"/>
    <property type="match status" value="1"/>
</dbReference>
<evidence type="ECO:0000256" key="5">
    <source>
        <dbReference type="ARBA" id="ARBA00023136"/>
    </source>
</evidence>
<dbReference type="InterPro" id="IPR057336">
    <property type="entry name" value="GerAC_N"/>
</dbReference>
<keyword evidence="11" id="KW-1185">Reference proteome</keyword>
<proteinExistence type="inferred from homology"/>
<keyword evidence="3" id="KW-0309">Germination</keyword>
<organism evidence="10 11">
    <name type="scientific">Paenibacillus cellulosilyticus</name>
    <dbReference type="NCBI Taxonomy" id="375489"/>
    <lineage>
        <taxon>Bacteria</taxon>
        <taxon>Bacillati</taxon>
        <taxon>Bacillota</taxon>
        <taxon>Bacilli</taxon>
        <taxon>Bacillales</taxon>
        <taxon>Paenibacillaceae</taxon>
        <taxon>Paenibacillus</taxon>
    </lineage>
</organism>
<sequence>MYKVLRLFLTVLLFGIVTGCGDQRILEKLGLIQTTSYDIAPGSDEDESKQKLLISVTIPRPDSGTGTGSGGVNREFLTAIAQTSKGGRVNLSRQTELQLVSGQLRNTLFGLSLAKQGIWEHIDTLVRDPSISPKVKITVVNGNAHDLLAKNYPFHPRTGQYIDRMLEKESHSQVVPSTTLYQFTKDYFDDGIDPIAPMIKEAGDNVKIDGVALFQKDRYIMKIEPKQALIFAMMRTDIKQGDLNVDLSGQNRNNEHVTLSSLVSHRSVHVTPHNGNFRVDINIKVSGSVLEYIGVLDLENDKDRSTIEKLVSEYVQANANEMIAVMQKNRVDSLGLGKNIRSTLHYAQWHKMNWPDTYQRIEVKFHVNVRIKDYGMFTK</sequence>
<protein>
    <submittedName>
        <fullName evidence="10">Spore germination protein</fullName>
    </submittedName>
</protein>
<evidence type="ECO:0000256" key="6">
    <source>
        <dbReference type="ARBA" id="ARBA00023139"/>
    </source>
</evidence>
<dbReference type="GO" id="GO:0016020">
    <property type="term" value="C:membrane"/>
    <property type="evidence" value="ECO:0007669"/>
    <property type="project" value="UniProtKB-SubCell"/>
</dbReference>
<dbReference type="Gene3D" id="3.30.300.210">
    <property type="entry name" value="Nutrient germinant receptor protein C, domain 3"/>
    <property type="match status" value="1"/>
</dbReference>
<keyword evidence="4" id="KW-0732">Signal</keyword>
<dbReference type="InterPro" id="IPR038501">
    <property type="entry name" value="Spore_GerAC_C_sf"/>
</dbReference>
<dbReference type="OrthoDB" id="2592518at2"/>
<dbReference type="PANTHER" id="PTHR35789">
    <property type="entry name" value="SPORE GERMINATION PROTEIN B3"/>
    <property type="match status" value="1"/>
</dbReference>
<keyword evidence="6" id="KW-0564">Palmitate</keyword>
<dbReference type="Proteomes" id="UP000246635">
    <property type="component" value="Unassembled WGS sequence"/>
</dbReference>
<comment type="subcellular location">
    <subcellularLocation>
        <location evidence="1">Membrane</location>
        <topology evidence="1">Lipid-anchor</topology>
    </subcellularLocation>
</comment>
<feature type="domain" description="Spore germination GerAC-like C-terminal" evidence="8">
    <location>
        <begin position="209"/>
        <end position="375"/>
    </location>
</feature>
<dbReference type="PANTHER" id="PTHR35789:SF1">
    <property type="entry name" value="SPORE GERMINATION PROTEIN B3"/>
    <property type="match status" value="1"/>
</dbReference>
<evidence type="ECO:0000256" key="1">
    <source>
        <dbReference type="ARBA" id="ARBA00004635"/>
    </source>
</evidence>
<dbReference type="PROSITE" id="PS51257">
    <property type="entry name" value="PROKAR_LIPOPROTEIN"/>
    <property type="match status" value="1"/>
</dbReference>
<dbReference type="AlphaFoldDB" id="A0A2V2YZU7"/>
<accession>A0A2V2YZU7</accession>
<evidence type="ECO:0000256" key="7">
    <source>
        <dbReference type="ARBA" id="ARBA00023288"/>
    </source>
</evidence>
<evidence type="ECO:0000259" key="8">
    <source>
        <dbReference type="Pfam" id="PF05504"/>
    </source>
</evidence>